<evidence type="ECO:0000256" key="12">
    <source>
        <dbReference type="ARBA" id="ARBA00022840"/>
    </source>
</evidence>
<keyword evidence="10 16" id="KW-0547">Nucleotide-binding</keyword>
<accession>A0A9P4JC86</accession>
<evidence type="ECO:0000256" key="16">
    <source>
        <dbReference type="PROSITE-ProRule" id="PRU10141"/>
    </source>
</evidence>
<dbReference type="InterPro" id="IPR050629">
    <property type="entry name" value="STE20/SPS1-PAK"/>
</dbReference>
<dbReference type="SMART" id="SM00220">
    <property type="entry name" value="S_TKc"/>
    <property type="match status" value="1"/>
</dbReference>
<dbReference type="EC" id="2.7.11.1" evidence="4"/>
<comment type="catalytic activity">
    <reaction evidence="15">
        <text>L-seryl-[protein] + ATP = O-phospho-L-seryl-[protein] + ADP + H(+)</text>
        <dbReference type="Rhea" id="RHEA:17989"/>
        <dbReference type="Rhea" id="RHEA-COMP:9863"/>
        <dbReference type="Rhea" id="RHEA-COMP:11604"/>
        <dbReference type="ChEBI" id="CHEBI:15378"/>
        <dbReference type="ChEBI" id="CHEBI:29999"/>
        <dbReference type="ChEBI" id="CHEBI:30616"/>
        <dbReference type="ChEBI" id="CHEBI:83421"/>
        <dbReference type="ChEBI" id="CHEBI:456216"/>
        <dbReference type="EC" id="2.7.11.1"/>
    </reaction>
</comment>
<evidence type="ECO:0000256" key="3">
    <source>
        <dbReference type="ARBA" id="ARBA00008874"/>
    </source>
</evidence>
<dbReference type="GO" id="GO:0046872">
    <property type="term" value="F:metal ion binding"/>
    <property type="evidence" value="ECO:0007669"/>
    <property type="project" value="UniProtKB-KW"/>
</dbReference>
<feature type="compositionally biased region" description="Polar residues" evidence="17">
    <location>
        <begin position="395"/>
        <end position="412"/>
    </location>
</feature>
<comment type="caution">
    <text evidence="19">The sequence shown here is derived from an EMBL/GenBank/DDBJ whole genome shotgun (WGS) entry which is preliminary data.</text>
</comment>
<evidence type="ECO:0000256" key="5">
    <source>
        <dbReference type="ARBA" id="ARBA00022490"/>
    </source>
</evidence>
<evidence type="ECO:0000256" key="17">
    <source>
        <dbReference type="SAM" id="MobiDB-lite"/>
    </source>
</evidence>
<proteinExistence type="inferred from homology"/>
<keyword evidence="6" id="KW-0723">Serine/threonine-protein kinase</keyword>
<keyword evidence="20" id="KW-1185">Reference proteome</keyword>
<dbReference type="Proteomes" id="UP000799536">
    <property type="component" value="Unassembled WGS sequence"/>
</dbReference>
<dbReference type="GO" id="GO:0005524">
    <property type="term" value="F:ATP binding"/>
    <property type="evidence" value="ECO:0007669"/>
    <property type="project" value="UniProtKB-UniRule"/>
</dbReference>
<dbReference type="EMBL" id="ML994319">
    <property type="protein sequence ID" value="KAF2196816.1"/>
    <property type="molecule type" value="Genomic_DNA"/>
</dbReference>
<dbReference type="Pfam" id="PF00069">
    <property type="entry name" value="Pkinase"/>
    <property type="match status" value="1"/>
</dbReference>
<evidence type="ECO:0000256" key="6">
    <source>
        <dbReference type="ARBA" id="ARBA00022527"/>
    </source>
</evidence>
<dbReference type="GO" id="GO:0005737">
    <property type="term" value="C:cytoplasm"/>
    <property type="evidence" value="ECO:0007669"/>
    <property type="project" value="UniProtKB-SubCell"/>
</dbReference>
<dbReference type="FunFam" id="3.30.200.20:FF:000488">
    <property type="entry name" value="Related to severin kinase"/>
    <property type="match status" value="1"/>
</dbReference>
<evidence type="ECO:0000313" key="20">
    <source>
        <dbReference type="Proteomes" id="UP000799536"/>
    </source>
</evidence>
<dbReference type="InterPro" id="IPR000719">
    <property type="entry name" value="Prot_kinase_dom"/>
</dbReference>
<feature type="region of interest" description="Disordered" evidence="17">
    <location>
        <begin position="284"/>
        <end position="311"/>
    </location>
</feature>
<evidence type="ECO:0000313" key="19">
    <source>
        <dbReference type="EMBL" id="KAF2196816.1"/>
    </source>
</evidence>
<feature type="domain" description="Protein kinase" evidence="18">
    <location>
        <begin position="14"/>
        <end position="264"/>
    </location>
</feature>
<dbReference type="GO" id="GO:0004674">
    <property type="term" value="F:protein serine/threonine kinase activity"/>
    <property type="evidence" value="ECO:0007669"/>
    <property type="project" value="UniProtKB-KW"/>
</dbReference>
<gene>
    <name evidence="19" type="ORF">GQ43DRAFT_497731</name>
</gene>
<keyword evidence="11" id="KW-0418">Kinase</keyword>
<keyword evidence="7" id="KW-0597">Phosphoprotein</keyword>
<sequence length="754" mass="82851">MADLSGAIDPETLYTKQQCIGGGSFGKVYKGIDRRTGQLVAIKVIDVENAEDEVDDIVQEIAILSGMSSPYVTKYYGSYMKGTDLWIIMEFCSGGSCADLMRPGPISEPEIAVILKELLMGLEYLHGDNKLHRDIKAANILVSANGQVKLADFGVSGQLSATMTKKNTFVGTPFWMAPEVIKQSGYDHKADIWSLGITALELANGEPPYADIHPMKVLFLIPKNASPRLEGNWSNGFKEFVDACLRKDPKERPSAKQLLQSSFIKKAGKTARLQELITRYQDWQLRHPSKDDPSEDLTPQKPSPVNEDLWDFGTIRPAGLRNGGALKAMNDANTNARNVSPQRKPVAAHPGSENADSAVRPASPPPSPTKRLARLQPPASPSTAAKVPLPPSPDKANSTPFIPPSSLQQTPRKSPVPQVFSPQQRRERVPHTPVRQIPPQPTPRRITPLNREWDDYVQKSIGQDMTAMSLAPHRNVTPTRTSVLPSHMNIQDIPPFRGGPTMSPLPTQPTNKSNAVGPTSAESNSQNAEQKIRQQKLPPFNYNPSPPTNRNSELAPAPLNVSKPNATSQDPFGGPFEQDWALKKRAAAQVADPLTQTPNHSSKPTTATENKHSQAPLAQPPRNHSISPTTSTSSSHDSLPPSSPHDQPITAISGVIIPAFESALQRRTYHFNLRNKEMNTKALQPGGKREPEEERLRRYEAQENVRRLVGELVGRFRELDRWDGLSEVGMGGEVGGFLEGWLEEVLVRVEAEDE</sequence>
<keyword evidence="13" id="KW-0460">Magnesium</keyword>
<dbReference type="PROSITE" id="PS50011">
    <property type="entry name" value="PROTEIN_KINASE_DOM"/>
    <property type="match status" value="1"/>
</dbReference>
<evidence type="ECO:0000256" key="4">
    <source>
        <dbReference type="ARBA" id="ARBA00012513"/>
    </source>
</evidence>
<feature type="compositionally biased region" description="Polar residues" evidence="17">
    <location>
        <begin position="504"/>
        <end position="529"/>
    </location>
</feature>
<dbReference type="AlphaFoldDB" id="A0A9P4JC86"/>
<dbReference type="SUPFAM" id="SSF56112">
    <property type="entry name" value="Protein kinase-like (PK-like)"/>
    <property type="match status" value="1"/>
</dbReference>
<dbReference type="InterPro" id="IPR017441">
    <property type="entry name" value="Protein_kinase_ATP_BS"/>
</dbReference>
<keyword evidence="8" id="KW-0808">Transferase</keyword>
<dbReference type="OrthoDB" id="248923at2759"/>
<feature type="region of interest" description="Disordered" evidence="17">
    <location>
        <begin position="335"/>
        <end position="447"/>
    </location>
</feature>
<keyword evidence="5" id="KW-0963">Cytoplasm</keyword>
<comment type="similarity">
    <text evidence="3">Belongs to the protein kinase superfamily. STE Ser/Thr protein kinase family. STE20 subfamily.</text>
</comment>
<evidence type="ECO:0000256" key="15">
    <source>
        <dbReference type="ARBA" id="ARBA00048679"/>
    </source>
</evidence>
<dbReference type="Gene3D" id="1.10.510.10">
    <property type="entry name" value="Transferase(Phosphotransferase) domain 1"/>
    <property type="match status" value="1"/>
</dbReference>
<evidence type="ECO:0000256" key="1">
    <source>
        <dbReference type="ARBA" id="ARBA00001946"/>
    </source>
</evidence>
<feature type="region of interest" description="Disordered" evidence="17">
    <location>
        <begin position="478"/>
        <end position="649"/>
    </location>
</feature>
<comment type="cofactor">
    <cofactor evidence="1">
        <name>Mg(2+)</name>
        <dbReference type="ChEBI" id="CHEBI:18420"/>
    </cofactor>
</comment>
<dbReference type="InterPro" id="IPR011009">
    <property type="entry name" value="Kinase-like_dom_sf"/>
</dbReference>
<dbReference type="FunFam" id="1.10.510.10:FF:000411">
    <property type="entry name" value="Probable Ste20-like kinase Don3"/>
    <property type="match status" value="1"/>
</dbReference>
<keyword evidence="9" id="KW-0479">Metal-binding</keyword>
<dbReference type="PROSITE" id="PS00107">
    <property type="entry name" value="PROTEIN_KINASE_ATP"/>
    <property type="match status" value="1"/>
</dbReference>
<dbReference type="PANTHER" id="PTHR48012">
    <property type="entry name" value="STERILE20-LIKE KINASE, ISOFORM B-RELATED"/>
    <property type="match status" value="1"/>
</dbReference>
<evidence type="ECO:0000256" key="9">
    <source>
        <dbReference type="ARBA" id="ARBA00022723"/>
    </source>
</evidence>
<feature type="compositionally biased region" description="Polar residues" evidence="17">
    <location>
        <begin position="594"/>
        <end position="608"/>
    </location>
</feature>
<comment type="subcellular location">
    <subcellularLocation>
        <location evidence="2">Cytoplasm</location>
    </subcellularLocation>
</comment>
<reference evidence="19" key="1">
    <citation type="journal article" date="2020" name="Stud. Mycol.">
        <title>101 Dothideomycetes genomes: a test case for predicting lifestyles and emergence of pathogens.</title>
        <authorList>
            <person name="Haridas S."/>
            <person name="Albert R."/>
            <person name="Binder M."/>
            <person name="Bloem J."/>
            <person name="Labutti K."/>
            <person name="Salamov A."/>
            <person name="Andreopoulos B."/>
            <person name="Baker S."/>
            <person name="Barry K."/>
            <person name="Bills G."/>
            <person name="Bluhm B."/>
            <person name="Cannon C."/>
            <person name="Castanera R."/>
            <person name="Culley D."/>
            <person name="Daum C."/>
            <person name="Ezra D."/>
            <person name="Gonzalez J."/>
            <person name="Henrissat B."/>
            <person name="Kuo A."/>
            <person name="Liang C."/>
            <person name="Lipzen A."/>
            <person name="Lutzoni F."/>
            <person name="Magnuson J."/>
            <person name="Mondo S."/>
            <person name="Nolan M."/>
            <person name="Ohm R."/>
            <person name="Pangilinan J."/>
            <person name="Park H.-J."/>
            <person name="Ramirez L."/>
            <person name="Alfaro M."/>
            <person name="Sun H."/>
            <person name="Tritt A."/>
            <person name="Yoshinaga Y."/>
            <person name="Zwiers L.-H."/>
            <person name="Turgeon B."/>
            <person name="Goodwin S."/>
            <person name="Spatafora J."/>
            <person name="Crous P."/>
            <person name="Grigoriev I."/>
        </authorList>
    </citation>
    <scope>NUCLEOTIDE SEQUENCE</scope>
    <source>
        <strain evidence="19">ATCC 74209</strain>
    </source>
</reference>
<feature type="binding site" evidence="16">
    <location>
        <position position="43"/>
    </location>
    <ligand>
        <name>ATP</name>
        <dbReference type="ChEBI" id="CHEBI:30616"/>
    </ligand>
</feature>
<evidence type="ECO:0000256" key="2">
    <source>
        <dbReference type="ARBA" id="ARBA00004496"/>
    </source>
</evidence>
<feature type="compositionally biased region" description="Low complexity" evidence="17">
    <location>
        <begin position="624"/>
        <end position="640"/>
    </location>
</feature>
<protein>
    <recommendedName>
        <fullName evidence="4">non-specific serine/threonine protein kinase</fullName>
        <ecNumber evidence="4">2.7.11.1</ecNumber>
    </recommendedName>
</protein>
<evidence type="ECO:0000256" key="7">
    <source>
        <dbReference type="ARBA" id="ARBA00022553"/>
    </source>
</evidence>
<evidence type="ECO:0000256" key="10">
    <source>
        <dbReference type="ARBA" id="ARBA00022741"/>
    </source>
</evidence>
<evidence type="ECO:0000256" key="11">
    <source>
        <dbReference type="ARBA" id="ARBA00022777"/>
    </source>
</evidence>
<dbReference type="PANTHER" id="PTHR48012:SF10">
    <property type="entry name" value="FI20177P1"/>
    <property type="match status" value="1"/>
</dbReference>
<dbReference type="Gene3D" id="3.30.200.20">
    <property type="entry name" value="Phosphorylase Kinase, domain 1"/>
    <property type="match status" value="1"/>
</dbReference>
<organism evidence="19 20">
    <name type="scientific">Delitschia confertaspora ATCC 74209</name>
    <dbReference type="NCBI Taxonomy" id="1513339"/>
    <lineage>
        <taxon>Eukaryota</taxon>
        <taxon>Fungi</taxon>
        <taxon>Dikarya</taxon>
        <taxon>Ascomycota</taxon>
        <taxon>Pezizomycotina</taxon>
        <taxon>Dothideomycetes</taxon>
        <taxon>Pleosporomycetidae</taxon>
        <taxon>Pleosporales</taxon>
        <taxon>Delitschiaceae</taxon>
        <taxon>Delitschia</taxon>
    </lineage>
</organism>
<evidence type="ECO:0000259" key="18">
    <source>
        <dbReference type="PROSITE" id="PS50011"/>
    </source>
</evidence>
<comment type="catalytic activity">
    <reaction evidence="14">
        <text>L-threonyl-[protein] + ATP = O-phospho-L-threonyl-[protein] + ADP + H(+)</text>
        <dbReference type="Rhea" id="RHEA:46608"/>
        <dbReference type="Rhea" id="RHEA-COMP:11060"/>
        <dbReference type="Rhea" id="RHEA-COMP:11605"/>
        <dbReference type="ChEBI" id="CHEBI:15378"/>
        <dbReference type="ChEBI" id="CHEBI:30013"/>
        <dbReference type="ChEBI" id="CHEBI:30616"/>
        <dbReference type="ChEBI" id="CHEBI:61977"/>
        <dbReference type="ChEBI" id="CHEBI:456216"/>
        <dbReference type="EC" id="2.7.11.1"/>
    </reaction>
</comment>
<dbReference type="CDD" id="cd06609">
    <property type="entry name" value="STKc_MST3_like"/>
    <property type="match status" value="1"/>
</dbReference>
<evidence type="ECO:0000256" key="8">
    <source>
        <dbReference type="ARBA" id="ARBA00022679"/>
    </source>
</evidence>
<evidence type="ECO:0000256" key="14">
    <source>
        <dbReference type="ARBA" id="ARBA00047899"/>
    </source>
</evidence>
<name>A0A9P4JC86_9PLEO</name>
<evidence type="ECO:0000256" key="13">
    <source>
        <dbReference type="ARBA" id="ARBA00022842"/>
    </source>
</evidence>
<keyword evidence="12 16" id="KW-0067">ATP-binding</keyword>